<proteinExistence type="predicted"/>
<feature type="chain" id="PRO_5037712609" evidence="2">
    <location>
        <begin position="23"/>
        <end position="332"/>
    </location>
</feature>
<feature type="region of interest" description="Disordered" evidence="1">
    <location>
        <begin position="274"/>
        <end position="332"/>
    </location>
</feature>
<name>A0A938Y6H3_9ACTN</name>
<gene>
    <name evidence="3" type="ORF">JL106_05210</name>
</gene>
<dbReference type="AlphaFoldDB" id="A0A938Y6H3"/>
<accession>A0A938Y6H3</accession>
<dbReference type="Proteomes" id="UP000663792">
    <property type="component" value="Unassembled WGS sequence"/>
</dbReference>
<evidence type="ECO:0000256" key="2">
    <source>
        <dbReference type="SAM" id="SignalP"/>
    </source>
</evidence>
<evidence type="ECO:0000313" key="4">
    <source>
        <dbReference type="Proteomes" id="UP000663792"/>
    </source>
</evidence>
<feature type="compositionally biased region" description="Pro residues" evidence="1">
    <location>
        <begin position="294"/>
        <end position="314"/>
    </location>
</feature>
<evidence type="ECO:0000313" key="3">
    <source>
        <dbReference type="EMBL" id="MBM9466680.1"/>
    </source>
</evidence>
<dbReference type="RefSeq" id="WP_205259640.1">
    <property type="nucleotide sequence ID" value="NZ_JAERWK010000007.1"/>
</dbReference>
<reference evidence="3" key="1">
    <citation type="submission" date="2021-01" db="EMBL/GenBank/DDBJ databases">
        <title>YIM 132084 draft genome.</title>
        <authorList>
            <person name="An D."/>
        </authorList>
    </citation>
    <scope>NUCLEOTIDE SEQUENCE</scope>
    <source>
        <strain evidence="3">YIM 132084</strain>
    </source>
</reference>
<keyword evidence="4" id="KW-1185">Reference proteome</keyword>
<feature type="signal peptide" evidence="2">
    <location>
        <begin position="1"/>
        <end position="22"/>
    </location>
</feature>
<comment type="caution">
    <text evidence="3">The sequence shown here is derived from an EMBL/GenBank/DDBJ whole genome shotgun (WGS) entry which is preliminary data.</text>
</comment>
<protein>
    <submittedName>
        <fullName evidence="3">Uncharacterized protein</fullName>
    </submittedName>
</protein>
<dbReference type="EMBL" id="JAERWK010000007">
    <property type="protein sequence ID" value="MBM9466680.1"/>
    <property type="molecule type" value="Genomic_DNA"/>
</dbReference>
<keyword evidence="2" id="KW-0732">Signal</keyword>
<dbReference type="PROSITE" id="PS51257">
    <property type="entry name" value="PROKAR_LIPOPROTEIN"/>
    <property type="match status" value="1"/>
</dbReference>
<organism evidence="3 4">
    <name type="scientific">Nakamurella leprariae</name>
    <dbReference type="NCBI Taxonomy" id="2803911"/>
    <lineage>
        <taxon>Bacteria</taxon>
        <taxon>Bacillati</taxon>
        <taxon>Actinomycetota</taxon>
        <taxon>Actinomycetes</taxon>
        <taxon>Nakamurellales</taxon>
        <taxon>Nakamurellaceae</taxon>
        <taxon>Nakamurella</taxon>
    </lineage>
</organism>
<evidence type="ECO:0000256" key="1">
    <source>
        <dbReference type="SAM" id="MobiDB-lite"/>
    </source>
</evidence>
<sequence length="332" mass="34183">MRRLGAVWTVSLLALLSGCAGAGDGVVTVTPPVGAGPWTAEDAARAWDLALDDLEGPPLLITDLQLQQLGDWPDGEEKQASLDGAYTLQDPASAVDPAPRSIALGSSSRVMRVLSAAETVELMRAGQGGCGDGCAPLTLTDPMPVDMEVVTVLGPTTVPGWEFTVAGTEVRLQQVAVDPAEFLAVETFPDVDPSSPATSAEVLADGTVRLSFIGNVPADSGPCGNDYSGGATEFERVVVVRAVGVPNEQFRDMPDVCDAAAGQRAVDIHLERPLADPGRITPSGLPRAPAWPVGGPPAPRRGGPPPPPPPPPPDRVLITPSGLPVGITGRTD</sequence>